<organism evidence="3 4">
    <name type="scientific">Polychaeton citri CBS 116435</name>
    <dbReference type="NCBI Taxonomy" id="1314669"/>
    <lineage>
        <taxon>Eukaryota</taxon>
        <taxon>Fungi</taxon>
        <taxon>Dikarya</taxon>
        <taxon>Ascomycota</taxon>
        <taxon>Pezizomycotina</taxon>
        <taxon>Dothideomycetes</taxon>
        <taxon>Dothideomycetidae</taxon>
        <taxon>Capnodiales</taxon>
        <taxon>Capnodiaceae</taxon>
        <taxon>Polychaeton</taxon>
    </lineage>
</organism>
<keyword evidence="1" id="KW-0472">Membrane</keyword>
<feature type="non-terminal residue" evidence="3">
    <location>
        <position position="1"/>
    </location>
</feature>
<dbReference type="InterPro" id="IPR056120">
    <property type="entry name" value="DUF7703"/>
</dbReference>
<feature type="domain" description="DUF7703" evidence="2">
    <location>
        <begin position="15"/>
        <end position="241"/>
    </location>
</feature>
<proteinExistence type="predicted"/>
<feature type="transmembrane region" description="Helical" evidence="1">
    <location>
        <begin position="41"/>
        <end position="59"/>
    </location>
</feature>
<dbReference type="EMBL" id="MU003778">
    <property type="protein sequence ID" value="KAF2723095.1"/>
    <property type="molecule type" value="Genomic_DNA"/>
</dbReference>
<protein>
    <recommendedName>
        <fullName evidence="2">DUF7703 domain-containing protein</fullName>
    </recommendedName>
</protein>
<evidence type="ECO:0000313" key="4">
    <source>
        <dbReference type="Proteomes" id="UP000799441"/>
    </source>
</evidence>
<keyword evidence="4" id="KW-1185">Reference proteome</keyword>
<sequence length="258" mass="29408">WSGTFDATAVTVTLCSGLSLYNVLELGLLIYLTFNLRNGGLYLWSLSISCFAIVLYNIGFLIEYYRLTYTAVGKALDGLGWMGMVTGQALVLYSRLGLILHDQRILRAVKWLIIWNALTLHPMTEVFNFAANFGSNREPFARGYVYVEKIQMTIFCIQEFILSGLYLWQTFKLLKVIQKANARRTMWQLFIINAIIIVLDIGLLVIEYKNYRVIEQTVKGFVYSTKLKMEFAILGKLVDLVHATQRTLSTAFAGGEDY</sequence>
<evidence type="ECO:0000256" key="1">
    <source>
        <dbReference type="SAM" id="Phobius"/>
    </source>
</evidence>
<dbReference type="PANTHER" id="PTHR37013">
    <property type="entry name" value="INTEGRAL MEMBRANE PROTEIN (AFU_ORTHOLOGUE AFUA_1G05950)-RELATED"/>
    <property type="match status" value="1"/>
</dbReference>
<dbReference type="Pfam" id="PF24802">
    <property type="entry name" value="DUF7703"/>
    <property type="match status" value="1"/>
</dbReference>
<dbReference type="Proteomes" id="UP000799441">
    <property type="component" value="Unassembled WGS sequence"/>
</dbReference>
<reference evidence="3" key="1">
    <citation type="journal article" date="2020" name="Stud. Mycol.">
        <title>101 Dothideomycetes genomes: a test case for predicting lifestyles and emergence of pathogens.</title>
        <authorList>
            <person name="Haridas S."/>
            <person name="Albert R."/>
            <person name="Binder M."/>
            <person name="Bloem J."/>
            <person name="Labutti K."/>
            <person name="Salamov A."/>
            <person name="Andreopoulos B."/>
            <person name="Baker S."/>
            <person name="Barry K."/>
            <person name="Bills G."/>
            <person name="Bluhm B."/>
            <person name="Cannon C."/>
            <person name="Castanera R."/>
            <person name="Culley D."/>
            <person name="Daum C."/>
            <person name="Ezra D."/>
            <person name="Gonzalez J."/>
            <person name="Henrissat B."/>
            <person name="Kuo A."/>
            <person name="Liang C."/>
            <person name="Lipzen A."/>
            <person name="Lutzoni F."/>
            <person name="Magnuson J."/>
            <person name="Mondo S."/>
            <person name="Nolan M."/>
            <person name="Ohm R."/>
            <person name="Pangilinan J."/>
            <person name="Park H.-J."/>
            <person name="Ramirez L."/>
            <person name="Alfaro M."/>
            <person name="Sun H."/>
            <person name="Tritt A."/>
            <person name="Yoshinaga Y."/>
            <person name="Zwiers L.-H."/>
            <person name="Turgeon B."/>
            <person name="Goodwin S."/>
            <person name="Spatafora J."/>
            <person name="Crous P."/>
            <person name="Grigoriev I."/>
        </authorList>
    </citation>
    <scope>NUCLEOTIDE SEQUENCE</scope>
    <source>
        <strain evidence="3">CBS 116435</strain>
    </source>
</reference>
<dbReference type="PANTHER" id="PTHR37013:SF3">
    <property type="entry name" value="INTEGRAL MEMBRANE PROTEIN (AFU_ORTHOLOGUE AFUA_1G05950)"/>
    <property type="match status" value="1"/>
</dbReference>
<name>A0A9P4QBF2_9PEZI</name>
<dbReference type="OrthoDB" id="405906at2759"/>
<evidence type="ECO:0000313" key="3">
    <source>
        <dbReference type="EMBL" id="KAF2723095.1"/>
    </source>
</evidence>
<dbReference type="AlphaFoldDB" id="A0A9P4QBF2"/>
<feature type="transmembrane region" description="Helical" evidence="1">
    <location>
        <begin position="79"/>
        <end position="100"/>
    </location>
</feature>
<feature type="transmembrane region" description="Helical" evidence="1">
    <location>
        <begin position="112"/>
        <end position="130"/>
    </location>
</feature>
<feature type="non-terminal residue" evidence="3">
    <location>
        <position position="258"/>
    </location>
</feature>
<keyword evidence="1" id="KW-0812">Transmembrane</keyword>
<feature type="transmembrane region" description="Helical" evidence="1">
    <location>
        <begin position="189"/>
        <end position="206"/>
    </location>
</feature>
<keyword evidence="1" id="KW-1133">Transmembrane helix</keyword>
<evidence type="ECO:0000259" key="2">
    <source>
        <dbReference type="Pfam" id="PF24802"/>
    </source>
</evidence>
<feature type="transmembrane region" description="Helical" evidence="1">
    <location>
        <begin position="12"/>
        <end position="34"/>
    </location>
</feature>
<feature type="transmembrane region" description="Helical" evidence="1">
    <location>
        <begin position="150"/>
        <end position="168"/>
    </location>
</feature>
<comment type="caution">
    <text evidence="3">The sequence shown here is derived from an EMBL/GenBank/DDBJ whole genome shotgun (WGS) entry which is preliminary data.</text>
</comment>
<gene>
    <name evidence="3" type="ORF">K431DRAFT_197845</name>
</gene>
<accession>A0A9P4QBF2</accession>